<evidence type="ECO:0000313" key="3">
    <source>
        <dbReference type="Proteomes" id="UP000757540"/>
    </source>
</evidence>
<feature type="transmembrane region" description="Helical" evidence="1">
    <location>
        <begin position="116"/>
        <end position="136"/>
    </location>
</feature>
<keyword evidence="3" id="KW-1185">Reference proteome</keyword>
<protein>
    <recommendedName>
        <fullName evidence="4">DUF3180 domain-containing protein</fullName>
    </recommendedName>
</protein>
<reference evidence="2 3" key="1">
    <citation type="submission" date="2020-05" db="EMBL/GenBank/DDBJ databases">
        <title>Genomic Encyclopedia of Type Strains, Phase III (KMG-III): the genomes of soil and plant-associated and newly described type strains.</title>
        <authorList>
            <person name="Whitman W."/>
        </authorList>
    </citation>
    <scope>NUCLEOTIDE SEQUENCE [LARGE SCALE GENOMIC DNA]</scope>
    <source>
        <strain evidence="2 3">KCTC 19046</strain>
    </source>
</reference>
<dbReference type="Pfam" id="PF11377">
    <property type="entry name" value="DUF3180"/>
    <property type="match status" value="1"/>
</dbReference>
<dbReference type="Proteomes" id="UP000757540">
    <property type="component" value="Unassembled WGS sequence"/>
</dbReference>
<gene>
    <name evidence="2" type="ORF">HDG69_001811</name>
</gene>
<sequence length="157" mass="16520">MHRTRVRTLVALAAAVAVVGALLLRLLESRRVYLPAAAWVEIFAVVLLAGLVVGAGWSVRAYLRGDKPDLDPLRAARTFAMAKAAAYTGALLAGRYVAHVLVMLPELEVEARRDQAVVSGVAALAAVGLSAAGVLVEKFCQIPPPEDDDGEAEPLPS</sequence>
<keyword evidence="1" id="KW-0472">Membrane</keyword>
<organism evidence="2 3">
    <name type="scientific">Isoptericola halotolerans</name>
    <dbReference type="NCBI Taxonomy" id="300560"/>
    <lineage>
        <taxon>Bacteria</taxon>
        <taxon>Bacillati</taxon>
        <taxon>Actinomycetota</taxon>
        <taxon>Actinomycetes</taxon>
        <taxon>Micrococcales</taxon>
        <taxon>Promicromonosporaceae</taxon>
        <taxon>Isoptericola</taxon>
    </lineage>
</organism>
<keyword evidence="1" id="KW-0812">Transmembrane</keyword>
<dbReference type="InterPro" id="IPR021517">
    <property type="entry name" value="DUF3180"/>
</dbReference>
<evidence type="ECO:0000256" key="1">
    <source>
        <dbReference type="SAM" id="Phobius"/>
    </source>
</evidence>
<feature type="transmembrane region" description="Helical" evidence="1">
    <location>
        <begin position="84"/>
        <end position="104"/>
    </location>
</feature>
<evidence type="ECO:0008006" key="4">
    <source>
        <dbReference type="Google" id="ProtNLM"/>
    </source>
</evidence>
<dbReference type="EMBL" id="JABEZU010000002">
    <property type="protein sequence ID" value="NOV97236.1"/>
    <property type="molecule type" value="Genomic_DNA"/>
</dbReference>
<accession>A0ABX2A3G4</accession>
<comment type="caution">
    <text evidence="2">The sequence shown here is derived from an EMBL/GenBank/DDBJ whole genome shotgun (WGS) entry which is preliminary data.</text>
</comment>
<proteinExistence type="predicted"/>
<evidence type="ECO:0000313" key="2">
    <source>
        <dbReference type="EMBL" id="NOV97236.1"/>
    </source>
</evidence>
<dbReference type="RefSeq" id="WP_171783471.1">
    <property type="nucleotide sequence ID" value="NZ_BAAAML010000014.1"/>
</dbReference>
<feature type="transmembrane region" description="Helical" evidence="1">
    <location>
        <begin position="39"/>
        <end position="63"/>
    </location>
</feature>
<keyword evidence="1" id="KW-1133">Transmembrane helix</keyword>
<name>A0ABX2A3G4_9MICO</name>